<dbReference type="AlphaFoldDB" id="A0A0F9H4W2"/>
<gene>
    <name evidence="1" type="ORF">LCGC14_1747340</name>
</gene>
<proteinExistence type="predicted"/>
<reference evidence="1" key="1">
    <citation type="journal article" date="2015" name="Nature">
        <title>Complex archaea that bridge the gap between prokaryotes and eukaryotes.</title>
        <authorList>
            <person name="Spang A."/>
            <person name="Saw J.H."/>
            <person name="Jorgensen S.L."/>
            <person name="Zaremba-Niedzwiedzka K."/>
            <person name="Martijn J."/>
            <person name="Lind A.E."/>
            <person name="van Eijk R."/>
            <person name="Schleper C."/>
            <person name="Guy L."/>
            <person name="Ettema T.J."/>
        </authorList>
    </citation>
    <scope>NUCLEOTIDE SEQUENCE</scope>
</reference>
<sequence>MGSVGSSNHLEFEKLPLEKGKKLHKYGVMNHSLYQSIGIIHWRGGWRQYVFQAFPKIDMSRGCHKQIDEFIDKLMKEWKESQNKKRTLNNRKR</sequence>
<dbReference type="EMBL" id="LAZR01016071">
    <property type="protein sequence ID" value="KKM06114.1"/>
    <property type="molecule type" value="Genomic_DNA"/>
</dbReference>
<comment type="caution">
    <text evidence="1">The sequence shown here is derived from an EMBL/GenBank/DDBJ whole genome shotgun (WGS) entry which is preliminary data.</text>
</comment>
<protein>
    <submittedName>
        <fullName evidence="1">Uncharacterized protein</fullName>
    </submittedName>
</protein>
<name>A0A0F9H4W2_9ZZZZ</name>
<organism evidence="1">
    <name type="scientific">marine sediment metagenome</name>
    <dbReference type="NCBI Taxonomy" id="412755"/>
    <lineage>
        <taxon>unclassified sequences</taxon>
        <taxon>metagenomes</taxon>
        <taxon>ecological metagenomes</taxon>
    </lineage>
</organism>
<accession>A0A0F9H4W2</accession>
<evidence type="ECO:0000313" key="1">
    <source>
        <dbReference type="EMBL" id="KKM06114.1"/>
    </source>
</evidence>